<feature type="domain" description="Peptidase S9 prolyl oligopeptidase catalytic" evidence="2">
    <location>
        <begin position="273"/>
        <end position="322"/>
    </location>
</feature>
<keyword evidence="5" id="KW-1185">Reference proteome</keyword>
<dbReference type="Gene3D" id="3.40.50.1820">
    <property type="entry name" value="alpha/beta hydrolase"/>
    <property type="match status" value="1"/>
</dbReference>
<evidence type="ECO:0000259" key="3">
    <source>
        <dbReference type="Pfam" id="PF07859"/>
    </source>
</evidence>
<feature type="domain" description="Alpha/beta hydrolase fold-3" evidence="3">
    <location>
        <begin position="15"/>
        <end position="170"/>
    </location>
</feature>
<sequence>MDEETPESAPRVPALVYFHGGGMTVGNRASWQPAWLRDRVIENGLIFISAEYTLVPPSNGHHVLADVKALFHFVHHEVNRLLWDKQSQAHGEPGVARRAHRPKLQLDPKSVAVAGSSAGGLCAYLAAAHASPRPKAVLSLYGMGGDFMTPHYLSPKTDVFFRGRELLDPSLFSEYLYPRCLALEATADSPLTYHSANSATPGLPSNPRMYVARLYLQMGTYLDYYTGCHDPSISMTLRNTLFGHDRSQSTPHLHPPIPEDQCPIFPQYSINTAWPPTFLIHGTADTAVHVHESLCMESALRSAGVQVTLRRVEGEEHSFDYSPGAEQKYGQIGGLFDEAVEFLVRHLRSAGVH</sequence>
<dbReference type="GO" id="GO:0008236">
    <property type="term" value="F:serine-type peptidase activity"/>
    <property type="evidence" value="ECO:0007669"/>
    <property type="project" value="InterPro"/>
</dbReference>
<dbReference type="InterPro" id="IPR050300">
    <property type="entry name" value="GDXG_lipolytic_enzyme"/>
</dbReference>
<dbReference type="Pfam" id="PF07859">
    <property type="entry name" value="Abhydrolase_3"/>
    <property type="match status" value="1"/>
</dbReference>
<dbReference type="Proteomes" id="UP000016930">
    <property type="component" value="Unassembled WGS sequence"/>
</dbReference>
<dbReference type="InterPro" id="IPR001375">
    <property type="entry name" value="Peptidase_S9_cat"/>
</dbReference>
<evidence type="ECO:0000313" key="5">
    <source>
        <dbReference type="Proteomes" id="UP000016930"/>
    </source>
</evidence>
<evidence type="ECO:0000259" key="2">
    <source>
        <dbReference type="Pfam" id="PF00326"/>
    </source>
</evidence>
<dbReference type="SUPFAM" id="SSF53474">
    <property type="entry name" value="alpha/beta-Hydrolases"/>
    <property type="match status" value="1"/>
</dbReference>
<dbReference type="OrthoDB" id="19653at2759"/>
<evidence type="ECO:0000256" key="1">
    <source>
        <dbReference type="ARBA" id="ARBA00022801"/>
    </source>
</evidence>
<dbReference type="AlphaFoldDB" id="M2R5S3"/>
<organism evidence="4 5">
    <name type="scientific">Ceriporiopsis subvermispora (strain B)</name>
    <name type="common">White-rot fungus</name>
    <name type="synonym">Gelatoporia subvermispora</name>
    <dbReference type="NCBI Taxonomy" id="914234"/>
    <lineage>
        <taxon>Eukaryota</taxon>
        <taxon>Fungi</taxon>
        <taxon>Dikarya</taxon>
        <taxon>Basidiomycota</taxon>
        <taxon>Agaricomycotina</taxon>
        <taxon>Agaricomycetes</taxon>
        <taxon>Polyporales</taxon>
        <taxon>Gelatoporiaceae</taxon>
        <taxon>Gelatoporia</taxon>
    </lineage>
</organism>
<evidence type="ECO:0008006" key="6">
    <source>
        <dbReference type="Google" id="ProtNLM"/>
    </source>
</evidence>
<dbReference type="Pfam" id="PF00326">
    <property type="entry name" value="Peptidase_S9"/>
    <property type="match status" value="1"/>
</dbReference>
<keyword evidence="1" id="KW-0378">Hydrolase</keyword>
<evidence type="ECO:0000313" key="4">
    <source>
        <dbReference type="EMBL" id="EMD39910.1"/>
    </source>
</evidence>
<dbReference type="InterPro" id="IPR013094">
    <property type="entry name" value="AB_hydrolase_3"/>
</dbReference>
<protein>
    <recommendedName>
        <fullName evidence="6">Alpha/beta hydrolase fold-3 domain-containing protein</fullName>
    </recommendedName>
</protein>
<proteinExistence type="predicted"/>
<dbReference type="EMBL" id="KB445793">
    <property type="protein sequence ID" value="EMD39910.1"/>
    <property type="molecule type" value="Genomic_DNA"/>
</dbReference>
<dbReference type="STRING" id="914234.M2R5S3"/>
<dbReference type="PANTHER" id="PTHR48081:SF3">
    <property type="entry name" value="ALPHA_BETA HYDROLASE FOLD-3 DOMAIN-CONTAINING PROTEIN"/>
    <property type="match status" value="1"/>
</dbReference>
<accession>M2R5S3</accession>
<gene>
    <name evidence="4" type="ORF">CERSUDRAFT_45462</name>
</gene>
<reference evidence="4 5" key="1">
    <citation type="journal article" date="2012" name="Proc. Natl. Acad. Sci. U.S.A.">
        <title>Comparative genomics of Ceriporiopsis subvermispora and Phanerochaete chrysosporium provide insight into selective ligninolysis.</title>
        <authorList>
            <person name="Fernandez-Fueyo E."/>
            <person name="Ruiz-Duenas F.J."/>
            <person name="Ferreira P."/>
            <person name="Floudas D."/>
            <person name="Hibbett D.S."/>
            <person name="Canessa P."/>
            <person name="Larrondo L.F."/>
            <person name="James T.Y."/>
            <person name="Seelenfreund D."/>
            <person name="Lobos S."/>
            <person name="Polanco R."/>
            <person name="Tello M."/>
            <person name="Honda Y."/>
            <person name="Watanabe T."/>
            <person name="Watanabe T."/>
            <person name="Ryu J.S."/>
            <person name="Kubicek C.P."/>
            <person name="Schmoll M."/>
            <person name="Gaskell J."/>
            <person name="Hammel K.E."/>
            <person name="St John F.J."/>
            <person name="Vanden Wymelenberg A."/>
            <person name="Sabat G."/>
            <person name="Splinter BonDurant S."/>
            <person name="Syed K."/>
            <person name="Yadav J.S."/>
            <person name="Doddapaneni H."/>
            <person name="Subramanian V."/>
            <person name="Lavin J.L."/>
            <person name="Oguiza J.A."/>
            <person name="Perez G."/>
            <person name="Pisabarro A.G."/>
            <person name="Ramirez L."/>
            <person name="Santoyo F."/>
            <person name="Master E."/>
            <person name="Coutinho P.M."/>
            <person name="Henrissat B."/>
            <person name="Lombard V."/>
            <person name="Magnuson J.K."/>
            <person name="Kuees U."/>
            <person name="Hori C."/>
            <person name="Igarashi K."/>
            <person name="Samejima M."/>
            <person name="Held B.W."/>
            <person name="Barry K.W."/>
            <person name="LaButti K.M."/>
            <person name="Lapidus A."/>
            <person name="Lindquist E.A."/>
            <person name="Lucas S.M."/>
            <person name="Riley R."/>
            <person name="Salamov A.A."/>
            <person name="Hoffmeister D."/>
            <person name="Schwenk D."/>
            <person name="Hadar Y."/>
            <person name="Yarden O."/>
            <person name="de Vries R.P."/>
            <person name="Wiebenga A."/>
            <person name="Stenlid J."/>
            <person name="Eastwood D."/>
            <person name="Grigoriev I.V."/>
            <person name="Berka R.M."/>
            <person name="Blanchette R.A."/>
            <person name="Kersten P."/>
            <person name="Martinez A.T."/>
            <person name="Vicuna R."/>
            <person name="Cullen D."/>
        </authorList>
    </citation>
    <scope>NUCLEOTIDE SEQUENCE [LARGE SCALE GENOMIC DNA]</scope>
    <source>
        <strain evidence="4 5">B</strain>
    </source>
</reference>
<dbReference type="PANTHER" id="PTHR48081">
    <property type="entry name" value="AB HYDROLASE SUPERFAMILY PROTEIN C4A8.06C"/>
    <property type="match status" value="1"/>
</dbReference>
<name>M2R5S3_CERS8</name>
<dbReference type="HOGENOM" id="CLU_012494_9_2_1"/>
<dbReference type="InterPro" id="IPR029058">
    <property type="entry name" value="AB_hydrolase_fold"/>
</dbReference>
<dbReference type="GO" id="GO:0006508">
    <property type="term" value="P:proteolysis"/>
    <property type="evidence" value="ECO:0007669"/>
    <property type="project" value="InterPro"/>
</dbReference>